<dbReference type="InterPro" id="IPR016152">
    <property type="entry name" value="PTrfase/Anion_transptr"/>
</dbReference>
<dbReference type="InterPro" id="IPR004715">
    <property type="entry name" value="PTS_IIA_fruc"/>
</dbReference>
<dbReference type="GO" id="GO:0016020">
    <property type="term" value="C:membrane"/>
    <property type="evidence" value="ECO:0007669"/>
    <property type="project" value="InterPro"/>
</dbReference>
<organism evidence="7 8">
    <name type="scientific">Streptococcus merionis</name>
    <dbReference type="NCBI Taxonomy" id="400065"/>
    <lineage>
        <taxon>Bacteria</taxon>
        <taxon>Bacillati</taxon>
        <taxon>Bacillota</taxon>
        <taxon>Bacilli</taxon>
        <taxon>Lactobacillales</taxon>
        <taxon>Streptococcaceae</taxon>
        <taxon>Streptococcus</taxon>
    </lineage>
</organism>
<proteinExistence type="predicted"/>
<dbReference type="GO" id="GO:0009401">
    <property type="term" value="P:phosphoenolpyruvate-dependent sugar phosphotransferase system"/>
    <property type="evidence" value="ECO:0007669"/>
    <property type="project" value="UniProtKB-KW"/>
</dbReference>
<dbReference type="eggNOG" id="COG1762">
    <property type="taxonomic scope" value="Bacteria"/>
</dbReference>
<dbReference type="NCBIfam" id="TIGR00848">
    <property type="entry name" value="fruA"/>
    <property type="match status" value="1"/>
</dbReference>
<name>A0A239SV22_9STRE</name>
<evidence type="ECO:0000256" key="4">
    <source>
        <dbReference type="ARBA" id="ARBA00022679"/>
    </source>
</evidence>
<keyword evidence="8" id="KW-1185">Reference proteome</keyword>
<keyword evidence="3" id="KW-0762">Sugar transport</keyword>
<dbReference type="AlphaFoldDB" id="A0A239SV22"/>
<keyword evidence="4 7" id="KW-0808">Transferase</keyword>
<evidence type="ECO:0000313" key="7">
    <source>
        <dbReference type="EMBL" id="SNU89310.1"/>
    </source>
</evidence>
<dbReference type="STRING" id="1123308.GCA_000380085_01741"/>
<evidence type="ECO:0000313" key="8">
    <source>
        <dbReference type="Proteomes" id="UP000215185"/>
    </source>
</evidence>
<dbReference type="RefSeq" id="WP_018374279.1">
    <property type="nucleotide sequence ID" value="NZ_LT906439.1"/>
</dbReference>
<sequence>MEIKEMLDPNLILTNLEIDTKDQALKKLSQCLSEQGYVSNVEEFIEDIYRREAEGQTGIGNYIAIPHSKSAFVNKIGVAIGINKREIPWESLDDKGAKVIILFSVGDDTEDAKEHLKLLSLFARKLGNDAVVEQLLKAQSVDDVINAFA</sequence>
<accession>A0A239SV22</accession>
<protein>
    <submittedName>
        <fullName evidence="7">PTS system transporter subunit IIA</fullName>
        <ecNumber evidence="7">2.7.1.-</ecNumber>
    </submittedName>
</protein>
<evidence type="ECO:0000256" key="2">
    <source>
        <dbReference type="ARBA" id="ARBA00022553"/>
    </source>
</evidence>
<dbReference type="InterPro" id="IPR051541">
    <property type="entry name" value="PTS_SugarTrans_NitroReg"/>
</dbReference>
<dbReference type="PANTHER" id="PTHR47738">
    <property type="entry name" value="PTS SYSTEM FRUCTOSE-LIKE EIIA COMPONENT-RELATED"/>
    <property type="match status" value="1"/>
</dbReference>
<gene>
    <name evidence="7" type="primary">alsA2</name>
    <name evidence="7" type="ORF">SAMEA4412692_01439</name>
</gene>
<dbReference type="InterPro" id="IPR002178">
    <property type="entry name" value="PTS_EIIA_type-2_dom"/>
</dbReference>
<dbReference type="Proteomes" id="UP000215185">
    <property type="component" value="Chromosome 1"/>
</dbReference>
<dbReference type="EC" id="2.7.1.-" evidence="7"/>
<dbReference type="CDD" id="cd00211">
    <property type="entry name" value="PTS_IIA_fru"/>
    <property type="match status" value="1"/>
</dbReference>
<dbReference type="OrthoDB" id="95460at2"/>
<dbReference type="Pfam" id="PF00359">
    <property type="entry name" value="PTS_EIIA_2"/>
    <property type="match status" value="1"/>
</dbReference>
<keyword evidence="1" id="KW-0813">Transport</keyword>
<dbReference type="PANTHER" id="PTHR47738:SF2">
    <property type="entry name" value="PTS SYSTEM FRUCTOSE-LIKE EIIA COMPONENT"/>
    <property type="match status" value="1"/>
</dbReference>
<dbReference type="Gene3D" id="3.40.930.10">
    <property type="entry name" value="Mannitol-specific EII, Chain A"/>
    <property type="match status" value="1"/>
</dbReference>
<evidence type="ECO:0000259" key="6">
    <source>
        <dbReference type="PROSITE" id="PS51094"/>
    </source>
</evidence>
<dbReference type="GO" id="GO:0008982">
    <property type="term" value="F:protein-N(PI)-phosphohistidine-sugar phosphotransferase activity"/>
    <property type="evidence" value="ECO:0007669"/>
    <property type="project" value="InterPro"/>
</dbReference>
<dbReference type="PROSITE" id="PS51094">
    <property type="entry name" value="PTS_EIIA_TYPE_2"/>
    <property type="match status" value="1"/>
</dbReference>
<feature type="domain" description="PTS EIIA type-2" evidence="6">
    <location>
        <begin position="5"/>
        <end position="149"/>
    </location>
</feature>
<keyword evidence="2" id="KW-0597">Phosphoprotein</keyword>
<dbReference type="KEGG" id="smen:SAMEA4412692_1439"/>
<evidence type="ECO:0000256" key="1">
    <source>
        <dbReference type="ARBA" id="ARBA00022448"/>
    </source>
</evidence>
<dbReference type="EMBL" id="LT906439">
    <property type="protein sequence ID" value="SNU89310.1"/>
    <property type="molecule type" value="Genomic_DNA"/>
</dbReference>
<evidence type="ECO:0000256" key="5">
    <source>
        <dbReference type="ARBA" id="ARBA00022683"/>
    </source>
</evidence>
<reference evidence="7 8" key="1">
    <citation type="submission" date="2017-06" db="EMBL/GenBank/DDBJ databases">
        <authorList>
            <consortium name="Pathogen Informatics"/>
        </authorList>
    </citation>
    <scope>NUCLEOTIDE SEQUENCE [LARGE SCALE GENOMIC DNA]</scope>
    <source>
        <strain evidence="7 8">NCTC13788</strain>
    </source>
</reference>
<evidence type="ECO:0000256" key="3">
    <source>
        <dbReference type="ARBA" id="ARBA00022597"/>
    </source>
</evidence>
<dbReference type="SUPFAM" id="SSF55804">
    <property type="entry name" value="Phoshotransferase/anion transport protein"/>
    <property type="match status" value="1"/>
</dbReference>
<keyword evidence="5" id="KW-0598">Phosphotransferase system</keyword>